<keyword evidence="1" id="KW-0547">Nucleotide-binding</keyword>
<accession>A0ABY8BLX3</accession>
<evidence type="ECO:0000313" key="2">
    <source>
        <dbReference type="Proteomes" id="UP001216510"/>
    </source>
</evidence>
<gene>
    <name evidence="1" type="ORF">PX653_11285</name>
</gene>
<keyword evidence="1" id="KW-0067">ATP-binding</keyword>
<sequence length="139" mass="15450">MLKFKLLLWMLAHLLQRQARNNPDCACYIGDKDLVFRIGTASGAGRTYTVRAGRIHSTATSSAAARFTLCFRDGATGFAILSARDSQAAFLRGLGSKDLTIDGDFQEVMWFQGLSAFLQPPKVVQPYDRTAFRSQRRTP</sequence>
<dbReference type="RefSeq" id="WP_277417968.1">
    <property type="nucleotide sequence ID" value="NZ_CP119083.1"/>
</dbReference>
<name>A0ABY8BLX3_9BURK</name>
<keyword evidence="2" id="KW-1185">Reference proteome</keyword>
<reference evidence="1 2" key="1">
    <citation type="submission" date="2023-02" db="EMBL/GenBank/DDBJ databases">
        <title>Gemone sequence of Telluria chitinolytica ACM 3522T.</title>
        <authorList>
            <person name="Frediansyah A."/>
            <person name="Miess H."/>
            <person name="Gross H."/>
        </authorList>
    </citation>
    <scope>NUCLEOTIDE SEQUENCE [LARGE SCALE GENOMIC DNA]</scope>
    <source>
        <strain evidence="1 2">ACM 3522</strain>
    </source>
</reference>
<dbReference type="GO" id="GO:0004386">
    <property type="term" value="F:helicase activity"/>
    <property type="evidence" value="ECO:0007669"/>
    <property type="project" value="UniProtKB-KW"/>
</dbReference>
<evidence type="ECO:0000313" key="1">
    <source>
        <dbReference type="EMBL" id="WEF35304.1"/>
    </source>
</evidence>
<keyword evidence="1" id="KW-0378">Hydrolase</keyword>
<keyword evidence="1" id="KW-0347">Helicase</keyword>
<proteinExistence type="predicted"/>
<dbReference type="Proteomes" id="UP001216510">
    <property type="component" value="Chromosome"/>
</dbReference>
<dbReference type="EMBL" id="CP119083">
    <property type="protein sequence ID" value="WEF35304.1"/>
    <property type="molecule type" value="Genomic_DNA"/>
</dbReference>
<organism evidence="1 2">
    <name type="scientific">Pseudoduganella chitinolytica</name>
    <dbReference type="NCBI Taxonomy" id="34070"/>
    <lineage>
        <taxon>Bacteria</taxon>
        <taxon>Pseudomonadati</taxon>
        <taxon>Pseudomonadota</taxon>
        <taxon>Betaproteobacteria</taxon>
        <taxon>Burkholderiales</taxon>
        <taxon>Oxalobacteraceae</taxon>
        <taxon>Telluria group</taxon>
        <taxon>Pseudoduganella</taxon>
    </lineage>
</organism>
<protein>
    <submittedName>
        <fullName evidence="1">Helicase</fullName>
    </submittedName>
</protein>